<keyword evidence="24" id="KW-1185">Reference proteome</keyword>
<evidence type="ECO:0000256" key="13">
    <source>
        <dbReference type="ARBA" id="ARBA00022777"/>
    </source>
</evidence>
<name>A0A437JSB6_9BURK</name>
<dbReference type="InterPro" id="IPR050482">
    <property type="entry name" value="Sensor_HK_TwoCompSys"/>
</dbReference>
<dbReference type="AlphaFoldDB" id="A0A437JSB6"/>
<dbReference type="CDD" id="cd18774">
    <property type="entry name" value="PDC2_HK_sensor"/>
    <property type="match status" value="1"/>
</dbReference>
<dbReference type="InterPro" id="IPR033480">
    <property type="entry name" value="sCache_2"/>
</dbReference>
<dbReference type="SMART" id="SM01049">
    <property type="entry name" value="Cache_2"/>
    <property type="match status" value="1"/>
</dbReference>
<dbReference type="SUPFAM" id="SSF55874">
    <property type="entry name" value="ATPase domain of HSP90 chaperone/DNA topoisomerase II/histidine kinase"/>
    <property type="match status" value="1"/>
</dbReference>
<keyword evidence="17" id="KW-0411">Iron-sulfur</keyword>
<dbReference type="RefSeq" id="WP_128199904.1">
    <property type="nucleotide sequence ID" value="NZ_SACT01000007.1"/>
</dbReference>
<keyword evidence="7" id="KW-1003">Cell membrane</keyword>
<dbReference type="InterPro" id="IPR004358">
    <property type="entry name" value="Sig_transdc_His_kin-like_C"/>
</dbReference>
<evidence type="ECO:0000256" key="8">
    <source>
        <dbReference type="ARBA" id="ARBA00022485"/>
    </source>
</evidence>
<keyword evidence="15" id="KW-0408">Iron</keyword>
<keyword evidence="12" id="KW-0479">Metal-binding</keyword>
<feature type="domain" description="Histidine kinase" evidence="22">
    <location>
        <begin position="359"/>
        <end position="447"/>
    </location>
</feature>
<evidence type="ECO:0000256" key="12">
    <source>
        <dbReference type="ARBA" id="ARBA00022723"/>
    </source>
</evidence>
<accession>A0A437JSB6</accession>
<evidence type="ECO:0000256" key="21">
    <source>
        <dbReference type="SAM" id="Phobius"/>
    </source>
</evidence>
<keyword evidence="11 21" id="KW-0812">Transmembrane</keyword>
<evidence type="ECO:0000256" key="15">
    <source>
        <dbReference type="ARBA" id="ARBA00023004"/>
    </source>
</evidence>
<dbReference type="GO" id="GO:0046983">
    <property type="term" value="F:protein dimerization activity"/>
    <property type="evidence" value="ECO:0007669"/>
    <property type="project" value="InterPro"/>
</dbReference>
<protein>
    <recommendedName>
        <fullName evidence="6">Oxygen sensor histidine kinase NreB</fullName>
        <ecNumber evidence="5">2.7.13.3</ecNumber>
    </recommendedName>
    <alternativeName>
        <fullName evidence="20">Nitrogen regulation protein B</fullName>
    </alternativeName>
</protein>
<dbReference type="PRINTS" id="PR00344">
    <property type="entry name" value="BCTRLSENSOR"/>
</dbReference>
<dbReference type="GO" id="GO:0051539">
    <property type="term" value="F:4 iron, 4 sulfur cluster binding"/>
    <property type="evidence" value="ECO:0007669"/>
    <property type="project" value="UniProtKB-KW"/>
</dbReference>
<dbReference type="InterPro" id="IPR036890">
    <property type="entry name" value="HATPase_C_sf"/>
</dbReference>
<dbReference type="InterPro" id="IPR011712">
    <property type="entry name" value="Sig_transdc_His_kin_sub3_dim/P"/>
</dbReference>
<dbReference type="SMART" id="SM00387">
    <property type="entry name" value="HATPase_c"/>
    <property type="match status" value="1"/>
</dbReference>
<sequence>MARLRTQIIVLAVLPLLAALAAVGALLVYEMDALEREQSRAQEQAFLAAKREGLRNVVQLAMAAIARQYASAPDDETARQDALAILRRMDFGADGYFFVYDQAGRNLMHPRLPELEGRLLLDLQDSDGVYVIRELLARAQEGGGYQRYVWPKPSSGQPTPKLGYAVMLDRWGWMLGTGLYLDDVEAAMAGWRRGVVAVGRETLVVLAMVAAVAIVSVFAGGLALNIAEQRRADRRIRHLADRVVLSQEEERARVSRELHDHVCQLLVSVKYRFELAARQVDAGDPDAGGRLREAVDSLAGAIGTVRRISHELRPALLDDLGLDAALTLLAEDLAQRGGPQVTLDLRAPASPPQAQAVALYRIAQEALANAERHARASTLRLLLDGDDQETRLEIADDGKGFRLDGSDAGGGIGLSNMRQRAESLGGRLQVQSTASGTTVRVALPRAPDPRRMVDA</sequence>
<dbReference type="Gene3D" id="3.30.565.10">
    <property type="entry name" value="Histidine kinase-like ATPase, C-terminal domain"/>
    <property type="match status" value="1"/>
</dbReference>
<evidence type="ECO:0000256" key="17">
    <source>
        <dbReference type="ARBA" id="ARBA00023014"/>
    </source>
</evidence>
<comment type="function">
    <text evidence="19">Member of the two-component regulatory system NreB/NreC involved in the control of dissimilatory nitrate/nitrite reduction in response to oxygen. NreB functions as a direct oxygen sensor histidine kinase which is autophosphorylated, in the absence of oxygen, probably at the conserved histidine residue, and transfers its phosphate group probably to a conserved aspartate residue of NreC. NreB/NreC activates the expression of the nitrate (narGHJI) and nitrite (nir) reductase operons, as well as the putative nitrate transporter gene narT.</text>
</comment>
<dbReference type="PANTHER" id="PTHR24421">
    <property type="entry name" value="NITRATE/NITRITE SENSOR PROTEIN NARX-RELATED"/>
    <property type="match status" value="1"/>
</dbReference>
<comment type="caution">
    <text evidence="23">The sequence shown here is derived from an EMBL/GenBank/DDBJ whole genome shotgun (WGS) entry which is preliminary data.</text>
</comment>
<keyword evidence="18 21" id="KW-0472">Membrane</keyword>
<evidence type="ECO:0000256" key="11">
    <source>
        <dbReference type="ARBA" id="ARBA00022692"/>
    </source>
</evidence>
<keyword evidence="10" id="KW-0808">Transferase</keyword>
<keyword evidence="9" id="KW-0963">Cytoplasm</keyword>
<dbReference type="CDD" id="cd16917">
    <property type="entry name" value="HATPase_UhpB-NarQ-NarX-like"/>
    <property type="match status" value="1"/>
</dbReference>
<dbReference type="GO" id="GO:0005737">
    <property type="term" value="C:cytoplasm"/>
    <property type="evidence" value="ECO:0007669"/>
    <property type="project" value="UniProtKB-SubCell"/>
</dbReference>
<evidence type="ECO:0000256" key="10">
    <source>
        <dbReference type="ARBA" id="ARBA00022679"/>
    </source>
</evidence>
<keyword evidence="16" id="KW-0902">Two-component regulatory system</keyword>
<evidence type="ECO:0000256" key="2">
    <source>
        <dbReference type="ARBA" id="ARBA00001966"/>
    </source>
</evidence>
<comment type="subcellular location">
    <subcellularLocation>
        <location evidence="4">Cell membrane</location>
        <topology evidence="4">Multi-pass membrane protein</topology>
    </subcellularLocation>
    <subcellularLocation>
        <location evidence="3">Cytoplasm</location>
    </subcellularLocation>
</comment>
<organism evidence="23 24">
    <name type="scientific">Rubrivivax albus</name>
    <dbReference type="NCBI Taxonomy" id="2499835"/>
    <lineage>
        <taxon>Bacteria</taxon>
        <taxon>Pseudomonadati</taxon>
        <taxon>Pseudomonadota</taxon>
        <taxon>Betaproteobacteria</taxon>
        <taxon>Burkholderiales</taxon>
        <taxon>Sphaerotilaceae</taxon>
        <taxon>Rubrivivax</taxon>
    </lineage>
</organism>
<evidence type="ECO:0000256" key="1">
    <source>
        <dbReference type="ARBA" id="ARBA00000085"/>
    </source>
</evidence>
<evidence type="ECO:0000256" key="5">
    <source>
        <dbReference type="ARBA" id="ARBA00012438"/>
    </source>
</evidence>
<dbReference type="InterPro" id="IPR017171">
    <property type="entry name" value="Sig_transdc_His_kinase_MctS"/>
</dbReference>
<dbReference type="Proteomes" id="UP000288178">
    <property type="component" value="Unassembled WGS sequence"/>
</dbReference>
<dbReference type="PIRSF" id="PIRSF037314">
    <property type="entry name" value="STHK_MctS"/>
    <property type="match status" value="1"/>
</dbReference>
<evidence type="ECO:0000259" key="22">
    <source>
        <dbReference type="PROSITE" id="PS50109"/>
    </source>
</evidence>
<evidence type="ECO:0000256" key="3">
    <source>
        <dbReference type="ARBA" id="ARBA00004496"/>
    </source>
</evidence>
<dbReference type="PROSITE" id="PS50109">
    <property type="entry name" value="HIS_KIN"/>
    <property type="match status" value="1"/>
</dbReference>
<dbReference type="EMBL" id="SACT01000007">
    <property type="protein sequence ID" value="RVT49732.1"/>
    <property type="molecule type" value="Genomic_DNA"/>
</dbReference>
<reference evidence="23 24" key="1">
    <citation type="submission" date="2019-01" db="EMBL/GenBank/DDBJ databases">
        <authorList>
            <person name="Chen W.-M."/>
        </authorList>
    </citation>
    <scope>NUCLEOTIDE SEQUENCE [LARGE SCALE GENOMIC DNA]</scope>
    <source>
        <strain evidence="23 24">ICH-3</strain>
    </source>
</reference>
<dbReference type="GO" id="GO:0046872">
    <property type="term" value="F:metal ion binding"/>
    <property type="evidence" value="ECO:0007669"/>
    <property type="project" value="UniProtKB-KW"/>
</dbReference>
<evidence type="ECO:0000256" key="14">
    <source>
        <dbReference type="ARBA" id="ARBA00022989"/>
    </source>
</evidence>
<evidence type="ECO:0000256" key="16">
    <source>
        <dbReference type="ARBA" id="ARBA00023012"/>
    </source>
</evidence>
<evidence type="ECO:0000256" key="19">
    <source>
        <dbReference type="ARBA" id="ARBA00024827"/>
    </source>
</evidence>
<dbReference type="EC" id="2.7.13.3" evidence="5"/>
<dbReference type="InterPro" id="IPR003594">
    <property type="entry name" value="HATPase_dom"/>
</dbReference>
<dbReference type="GO" id="GO:0005886">
    <property type="term" value="C:plasma membrane"/>
    <property type="evidence" value="ECO:0007669"/>
    <property type="project" value="UniProtKB-SubCell"/>
</dbReference>
<dbReference type="Pfam" id="PF07730">
    <property type="entry name" value="HisKA_3"/>
    <property type="match status" value="1"/>
</dbReference>
<evidence type="ECO:0000313" key="23">
    <source>
        <dbReference type="EMBL" id="RVT49732.1"/>
    </source>
</evidence>
<keyword evidence="13 23" id="KW-0418">Kinase</keyword>
<evidence type="ECO:0000256" key="7">
    <source>
        <dbReference type="ARBA" id="ARBA00022475"/>
    </source>
</evidence>
<dbReference type="Gene3D" id="3.30.450.20">
    <property type="entry name" value="PAS domain"/>
    <property type="match status" value="1"/>
</dbReference>
<dbReference type="InterPro" id="IPR005467">
    <property type="entry name" value="His_kinase_dom"/>
</dbReference>
<dbReference type="Gene3D" id="1.20.5.1930">
    <property type="match status" value="1"/>
</dbReference>
<dbReference type="OrthoDB" id="9797605at2"/>
<comment type="cofactor">
    <cofactor evidence="2">
        <name>[4Fe-4S] cluster</name>
        <dbReference type="ChEBI" id="CHEBI:49883"/>
    </cofactor>
</comment>
<dbReference type="Pfam" id="PF17200">
    <property type="entry name" value="sCache_2"/>
    <property type="match status" value="1"/>
</dbReference>
<dbReference type="GO" id="GO:0000155">
    <property type="term" value="F:phosphorelay sensor kinase activity"/>
    <property type="evidence" value="ECO:0007669"/>
    <property type="project" value="InterPro"/>
</dbReference>
<comment type="catalytic activity">
    <reaction evidence="1">
        <text>ATP + protein L-histidine = ADP + protein N-phospho-L-histidine.</text>
        <dbReference type="EC" id="2.7.13.3"/>
    </reaction>
</comment>
<evidence type="ECO:0000256" key="6">
    <source>
        <dbReference type="ARBA" id="ARBA00017322"/>
    </source>
</evidence>
<gene>
    <name evidence="23" type="ORF">ENE75_19015</name>
</gene>
<evidence type="ECO:0000313" key="24">
    <source>
        <dbReference type="Proteomes" id="UP000288178"/>
    </source>
</evidence>
<feature type="transmembrane region" description="Helical" evidence="21">
    <location>
        <begin position="203"/>
        <end position="227"/>
    </location>
</feature>
<evidence type="ECO:0000256" key="20">
    <source>
        <dbReference type="ARBA" id="ARBA00030800"/>
    </source>
</evidence>
<proteinExistence type="predicted"/>
<keyword evidence="14 21" id="KW-1133">Transmembrane helix</keyword>
<evidence type="ECO:0000256" key="4">
    <source>
        <dbReference type="ARBA" id="ARBA00004651"/>
    </source>
</evidence>
<keyword evidence="8" id="KW-0004">4Fe-4S</keyword>
<dbReference type="Pfam" id="PF02518">
    <property type="entry name" value="HATPase_c"/>
    <property type="match status" value="1"/>
</dbReference>
<evidence type="ECO:0000256" key="18">
    <source>
        <dbReference type="ARBA" id="ARBA00023136"/>
    </source>
</evidence>
<evidence type="ECO:0000256" key="9">
    <source>
        <dbReference type="ARBA" id="ARBA00022490"/>
    </source>
</evidence>